<reference evidence="9" key="1">
    <citation type="submission" date="2020-06" db="EMBL/GenBank/DDBJ databases">
        <title>Legume-microbial interactions unlock mineral nutrients during tropical forest succession.</title>
        <authorList>
            <person name="Epihov D.Z."/>
        </authorList>
    </citation>
    <scope>NUCLEOTIDE SEQUENCE [LARGE SCALE GENOMIC DNA]</scope>
    <source>
        <strain evidence="9">Pan2503</strain>
    </source>
</reference>
<keyword evidence="3" id="KW-0378">Hydrolase</keyword>
<evidence type="ECO:0000256" key="2">
    <source>
        <dbReference type="ARBA" id="ARBA00022670"/>
    </source>
</evidence>
<feature type="non-terminal residue" evidence="9">
    <location>
        <position position="430"/>
    </location>
</feature>
<dbReference type="SUPFAM" id="SSF63411">
    <property type="entry name" value="LuxS/MPP-like metallohydrolase"/>
    <property type="match status" value="2"/>
</dbReference>
<dbReference type="InterPro" id="IPR007863">
    <property type="entry name" value="Peptidase_M16_C"/>
</dbReference>
<feature type="domain" description="Peptidase M16 C-terminal" evidence="8">
    <location>
        <begin position="192"/>
        <end position="368"/>
    </location>
</feature>
<dbReference type="GO" id="GO:0008237">
    <property type="term" value="F:metallopeptidase activity"/>
    <property type="evidence" value="ECO:0007669"/>
    <property type="project" value="UniProtKB-KW"/>
</dbReference>
<evidence type="ECO:0000256" key="4">
    <source>
        <dbReference type="ARBA" id="ARBA00022833"/>
    </source>
</evidence>
<evidence type="ECO:0000256" key="1">
    <source>
        <dbReference type="ARBA" id="ARBA00007261"/>
    </source>
</evidence>
<dbReference type="PANTHER" id="PTHR43690:SF17">
    <property type="entry name" value="PROTEIN YHJJ"/>
    <property type="match status" value="1"/>
</dbReference>
<dbReference type="Pfam" id="PF05193">
    <property type="entry name" value="Peptidase_M16_C"/>
    <property type="match status" value="1"/>
</dbReference>
<dbReference type="InterPro" id="IPR050626">
    <property type="entry name" value="Peptidase_M16"/>
</dbReference>
<accession>A0A7V8NST1</accession>
<dbReference type="Gene3D" id="3.30.830.10">
    <property type="entry name" value="Metalloenzyme, LuxS/M16 peptidase-like"/>
    <property type="match status" value="2"/>
</dbReference>
<comment type="similarity">
    <text evidence="1">Belongs to the peptidase M16 family.</text>
</comment>
<dbReference type="InterPro" id="IPR011249">
    <property type="entry name" value="Metalloenz_LuxS/M16"/>
</dbReference>
<keyword evidence="2" id="KW-0645">Protease</keyword>
<evidence type="ECO:0000256" key="6">
    <source>
        <dbReference type="SAM" id="MobiDB-lite"/>
    </source>
</evidence>
<evidence type="ECO:0000256" key="3">
    <source>
        <dbReference type="ARBA" id="ARBA00022801"/>
    </source>
</evidence>
<evidence type="ECO:0000259" key="8">
    <source>
        <dbReference type="Pfam" id="PF05193"/>
    </source>
</evidence>
<dbReference type="GO" id="GO:0046872">
    <property type="term" value="F:metal ion binding"/>
    <property type="evidence" value="ECO:0007669"/>
    <property type="project" value="InterPro"/>
</dbReference>
<dbReference type="AlphaFoldDB" id="A0A7V8NST1"/>
<keyword evidence="5" id="KW-0482">Metalloprotease</keyword>
<dbReference type="Proteomes" id="UP000567293">
    <property type="component" value="Unassembled WGS sequence"/>
</dbReference>
<protein>
    <submittedName>
        <fullName evidence="9">Insulinase family protein</fullName>
    </submittedName>
</protein>
<dbReference type="PANTHER" id="PTHR43690">
    <property type="entry name" value="NARDILYSIN"/>
    <property type="match status" value="1"/>
</dbReference>
<dbReference type="Pfam" id="PF00675">
    <property type="entry name" value="Peptidase_M16"/>
    <property type="match status" value="1"/>
</dbReference>
<keyword evidence="4" id="KW-0862">Zinc</keyword>
<feature type="domain" description="Peptidase M16 N-terminal" evidence="7">
    <location>
        <begin position="37"/>
        <end position="158"/>
    </location>
</feature>
<name>A0A7V8NST1_9BACT</name>
<dbReference type="EMBL" id="JACDQQ010001655">
    <property type="protein sequence ID" value="MBA0086736.1"/>
    <property type="molecule type" value="Genomic_DNA"/>
</dbReference>
<evidence type="ECO:0000313" key="10">
    <source>
        <dbReference type="Proteomes" id="UP000567293"/>
    </source>
</evidence>
<keyword evidence="10" id="KW-1185">Reference proteome</keyword>
<organism evidence="9 10">
    <name type="scientific">Candidatus Acidiferrum panamense</name>
    <dbReference type="NCBI Taxonomy" id="2741543"/>
    <lineage>
        <taxon>Bacteria</taxon>
        <taxon>Pseudomonadati</taxon>
        <taxon>Acidobacteriota</taxon>
        <taxon>Terriglobia</taxon>
        <taxon>Candidatus Acidiferrales</taxon>
        <taxon>Candidatus Acidiferrum</taxon>
    </lineage>
</organism>
<dbReference type="InterPro" id="IPR011765">
    <property type="entry name" value="Pept_M16_N"/>
</dbReference>
<evidence type="ECO:0000259" key="7">
    <source>
        <dbReference type="Pfam" id="PF00675"/>
    </source>
</evidence>
<gene>
    <name evidence="9" type="ORF">HRJ53_17280</name>
</gene>
<evidence type="ECO:0000256" key="5">
    <source>
        <dbReference type="ARBA" id="ARBA00023049"/>
    </source>
</evidence>
<proteinExistence type="inferred from homology"/>
<feature type="region of interest" description="Disordered" evidence="6">
    <location>
        <begin position="151"/>
        <end position="173"/>
    </location>
</feature>
<sequence>MRRILLAALVFSLPCWSQQVDIPFQKFVLSNGLTLIVHEDHKAPIVAVNVWYHVGSKNERPGKTGFAHLFEHLMFGGSEHFHGRYIDAMERIGATNLNGTTSEDRTNYFETVPVSALDYTLWMESDRMGYMVGAIDQQTLDLQRGVVQNEKRQGENEPYGMADETEQQDTYPSGHPYSWSTIGSMTDLNAASLSDVKEWFQTSYGPSNAVLVVAGDVDPEVVHQKVEKYFGEIPPGPPVTRQRAWIAKMSGSHRAVMQDRVPQARIDKLWNIPEFGNEDSDRLDLVSDVLGVGRTSRLYKRLVYDDQLATSVAAFVNPREIGGQFGITAMARPGVPLERVEKAINEEMARFLADGPTPEEVNRVRTQYLANFVRGIDQIGGFGGKSDVLAMSQTYQGNPGAYKVALDRARAATPAQLQEAARRWLADGAY</sequence>
<evidence type="ECO:0000313" key="9">
    <source>
        <dbReference type="EMBL" id="MBA0086736.1"/>
    </source>
</evidence>
<dbReference type="GO" id="GO:0006508">
    <property type="term" value="P:proteolysis"/>
    <property type="evidence" value="ECO:0007669"/>
    <property type="project" value="UniProtKB-KW"/>
</dbReference>
<comment type="caution">
    <text evidence="9">The sequence shown here is derived from an EMBL/GenBank/DDBJ whole genome shotgun (WGS) entry which is preliminary data.</text>
</comment>